<dbReference type="PANTHER" id="PTHR30027:SF3">
    <property type="entry name" value="16S RRNA (URACIL(1498)-N(3))-METHYLTRANSFERASE"/>
    <property type="match status" value="1"/>
</dbReference>
<evidence type="ECO:0000256" key="4">
    <source>
        <dbReference type="ARBA" id="ARBA00013673"/>
    </source>
</evidence>
<dbReference type="AlphaFoldDB" id="A0A937I7W9"/>
<evidence type="ECO:0000313" key="16">
    <source>
        <dbReference type="Proteomes" id="UP000711391"/>
    </source>
</evidence>
<dbReference type="InterPro" id="IPR015947">
    <property type="entry name" value="PUA-like_sf"/>
</dbReference>
<evidence type="ECO:0000259" key="14">
    <source>
        <dbReference type="Pfam" id="PF20260"/>
    </source>
</evidence>
<dbReference type="GO" id="GO:0070042">
    <property type="term" value="F:rRNA (uridine-N3-)-methyltransferase activity"/>
    <property type="evidence" value="ECO:0007669"/>
    <property type="project" value="TreeGrafter"/>
</dbReference>
<keyword evidence="9 12" id="KW-0949">S-adenosyl-L-methionine</keyword>
<dbReference type="InterPro" id="IPR046887">
    <property type="entry name" value="RsmE_PUA-like"/>
</dbReference>
<keyword evidence="6 12" id="KW-0698">rRNA processing</keyword>
<dbReference type="CDD" id="cd18084">
    <property type="entry name" value="RsmE-like"/>
    <property type="match status" value="1"/>
</dbReference>
<comment type="subcellular location">
    <subcellularLocation>
        <location evidence="1 12">Cytoplasm</location>
    </subcellularLocation>
</comment>
<dbReference type="PANTHER" id="PTHR30027">
    <property type="entry name" value="RIBOSOMAL RNA SMALL SUBUNIT METHYLTRANSFERASE E"/>
    <property type="match status" value="1"/>
</dbReference>
<evidence type="ECO:0000313" key="15">
    <source>
        <dbReference type="EMBL" id="MBL6818562.1"/>
    </source>
</evidence>
<evidence type="ECO:0000256" key="6">
    <source>
        <dbReference type="ARBA" id="ARBA00022552"/>
    </source>
</evidence>
<feature type="domain" description="Ribosomal RNA small subunit methyltransferase E methyltransferase" evidence="13">
    <location>
        <begin position="82"/>
        <end position="237"/>
    </location>
</feature>
<dbReference type="Pfam" id="PF04452">
    <property type="entry name" value="Methyltrans_RNA"/>
    <property type="match status" value="1"/>
</dbReference>
<comment type="similarity">
    <text evidence="2 12">Belongs to the RNA methyltransferase RsmE family.</text>
</comment>
<dbReference type="Gene3D" id="2.40.240.20">
    <property type="entry name" value="Hypothetical PUA domain-like, domain 1"/>
    <property type="match status" value="1"/>
</dbReference>
<dbReference type="InterPro" id="IPR046886">
    <property type="entry name" value="RsmE_MTase_dom"/>
</dbReference>
<sequence length="243" mass="27580">MRKHRIYCKSVSEPKDVFMLDKDQSYHIVKVLRLNIDDEIEVFDGMGSSAICKIIEAKRTLVSLNRISSLNITKPSDKVFSFILPFIKKDNFHFMIQKLCEIGASKLIFYKPDLIDQSIAKKDISKLFIKSNDVIISACKQCGTNFLPETQMVGSLNEAIQLLDNNFEVYVFDINAISVFNSHDIKSKNFVSITGPESGFSDSEYNLIEENNFKVRLVGNNILRAETAPIVVASLVQNHFDKI</sequence>
<feature type="domain" description="Ribosomal RNA small subunit methyltransferase E PUA-like" evidence="14">
    <location>
        <begin position="20"/>
        <end position="61"/>
    </location>
</feature>
<dbReference type="GO" id="GO:0005737">
    <property type="term" value="C:cytoplasm"/>
    <property type="evidence" value="ECO:0007669"/>
    <property type="project" value="UniProtKB-SubCell"/>
</dbReference>
<dbReference type="GO" id="GO:0070475">
    <property type="term" value="P:rRNA base methylation"/>
    <property type="evidence" value="ECO:0007669"/>
    <property type="project" value="TreeGrafter"/>
</dbReference>
<evidence type="ECO:0000256" key="3">
    <source>
        <dbReference type="ARBA" id="ARBA00012328"/>
    </source>
</evidence>
<proteinExistence type="inferred from homology"/>
<comment type="catalytic activity">
    <reaction evidence="11 12">
        <text>uridine(1498) in 16S rRNA + S-adenosyl-L-methionine = N(3)-methyluridine(1498) in 16S rRNA + S-adenosyl-L-homocysteine + H(+)</text>
        <dbReference type="Rhea" id="RHEA:42920"/>
        <dbReference type="Rhea" id="RHEA-COMP:10283"/>
        <dbReference type="Rhea" id="RHEA-COMP:10284"/>
        <dbReference type="ChEBI" id="CHEBI:15378"/>
        <dbReference type="ChEBI" id="CHEBI:57856"/>
        <dbReference type="ChEBI" id="CHEBI:59789"/>
        <dbReference type="ChEBI" id="CHEBI:65315"/>
        <dbReference type="ChEBI" id="CHEBI:74502"/>
        <dbReference type="EC" id="2.1.1.193"/>
    </reaction>
</comment>
<dbReference type="SUPFAM" id="SSF88697">
    <property type="entry name" value="PUA domain-like"/>
    <property type="match status" value="1"/>
</dbReference>
<keyword evidence="7 12" id="KW-0489">Methyltransferase</keyword>
<evidence type="ECO:0000256" key="5">
    <source>
        <dbReference type="ARBA" id="ARBA00022490"/>
    </source>
</evidence>
<evidence type="ECO:0000256" key="11">
    <source>
        <dbReference type="ARBA" id="ARBA00047944"/>
    </source>
</evidence>
<organism evidence="15 16">
    <name type="scientific">SAR86 cluster bacterium</name>
    <dbReference type="NCBI Taxonomy" id="2030880"/>
    <lineage>
        <taxon>Bacteria</taxon>
        <taxon>Pseudomonadati</taxon>
        <taxon>Pseudomonadota</taxon>
        <taxon>Gammaproteobacteria</taxon>
        <taxon>SAR86 cluster</taxon>
    </lineage>
</organism>
<accession>A0A937I7W9</accession>
<evidence type="ECO:0000256" key="8">
    <source>
        <dbReference type="ARBA" id="ARBA00022679"/>
    </source>
</evidence>
<evidence type="ECO:0000256" key="1">
    <source>
        <dbReference type="ARBA" id="ARBA00004496"/>
    </source>
</evidence>
<keyword evidence="5 12" id="KW-0963">Cytoplasm</keyword>
<dbReference type="InterPro" id="IPR029026">
    <property type="entry name" value="tRNA_m1G_MTases_N"/>
</dbReference>
<evidence type="ECO:0000259" key="13">
    <source>
        <dbReference type="Pfam" id="PF04452"/>
    </source>
</evidence>
<name>A0A937I7W9_9GAMM</name>
<evidence type="ECO:0000256" key="12">
    <source>
        <dbReference type="PIRNR" id="PIRNR015601"/>
    </source>
</evidence>
<reference evidence="15" key="1">
    <citation type="submission" date="2020-10" db="EMBL/GenBank/DDBJ databases">
        <title>Microbiome of the Black Sea water column analyzed by genome centric metagenomics.</title>
        <authorList>
            <person name="Cabello-Yeves P.J."/>
            <person name="Callieri C."/>
            <person name="Picazo A."/>
            <person name="Mehrshad M."/>
            <person name="Haro-Moreno J.M."/>
            <person name="Roda-Garcia J."/>
            <person name="Dzembekova N."/>
            <person name="Slabakova V."/>
            <person name="Slabakova N."/>
            <person name="Moncheva S."/>
            <person name="Rodriguez-Valera F."/>
        </authorList>
    </citation>
    <scope>NUCLEOTIDE SEQUENCE</scope>
    <source>
        <strain evidence="15">BS307-5m-G50</strain>
    </source>
</reference>
<evidence type="ECO:0000256" key="7">
    <source>
        <dbReference type="ARBA" id="ARBA00022603"/>
    </source>
</evidence>
<dbReference type="EC" id="2.1.1.193" evidence="3 12"/>
<dbReference type="PIRSF" id="PIRSF015601">
    <property type="entry name" value="MTase_slr0722"/>
    <property type="match status" value="1"/>
</dbReference>
<protein>
    <recommendedName>
        <fullName evidence="4 12">Ribosomal RNA small subunit methyltransferase E</fullName>
        <ecNumber evidence="3 12">2.1.1.193</ecNumber>
    </recommendedName>
</protein>
<dbReference type="EMBL" id="JADHQD010000025">
    <property type="protein sequence ID" value="MBL6818562.1"/>
    <property type="molecule type" value="Genomic_DNA"/>
</dbReference>
<comment type="caution">
    <text evidence="15">The sequence shown here is derived from an EMBL/GenBank/DDBJ whole genome shotgun (WGS) entry which is preliminary data.</text>
</comment>
<keyword evidence="8 12" id="KW-0808">Transferase</keyword>
<dbReference type="SUPFAM" id="SSF75217">
    <property type="entry name" value="alpha/beta knot"/>
    <property type="match status" value="1"/>
</dbReference>
<dbReference type="InterPro" id="IPR006700">
    <property type="entry name" value="RsmE"/>
</dbReference>
<evidence type="ECO:0000256" key="2">
    <source>
        <dbReference type="ARBA" id="ARBA00005528"/>
    </source>
</evidence>
<evidence type="ECO:0000256" key="9">
    <source>
        <dbReference type="ARBA" id="ARBA00022691"/>
    </source>
</evidence>
<dbReference type="InterPro" id="IPR029028">
    <property type="entry name" value="Alpha/beta_knot_MTases"/>
</dbReference>
<dbReference type="Pfam" id="PF20260">
    <property type="entry name" value="PUA_4"/>
    <property type="match status" value="1"/>
</dbReference>
<evidence type="ECO:0000256" key="10">
    <source>
        <dbReference type="ARBA" id="ARBA00025699"/>
    </source>
</evidence>
<dbReference type="NCBIfam" id="TIGR00046">
    <property type="entry name" value="RsmE family RNA methyltransferase"/>
    <property type="match status" value="1"/>
</dbReference>
<dbReference type="Proteomes" id="UP000711391">
    <property type="component" value="Unassembled WGS sequence"/>
</dbReference>
<gene>
    <name evidence="15" type="ORF">ISQ64_04070</name>
</gene>
<comment type="function">
    <text evidence="10 12">Specifically methylates the N3 position of the uracil ring of uridine 1498 (m3U1498) in 16S rRNA. Acts on the fully assembled 30S ribosomal subunit.</text>
</comment>
<dbReference type="Gene3D" id="3.40.1280.10">
    <property type="match status" value="1"/>
</dbReference>